<organism evidence="1 2">
    <name type="scientific">Colletotrichum scovillei</name>
    <dbReference type="NCBI Taxonomy" id="1209932"/>
    <lineage>
        <taxon>Eukaryota</taxon>
        <taxon>Fungi</taxon>
        <taxon>Dikarya</taxon>
        <taxon>Ascomycota</taxon>
        <taxon>Pezizomycotina</taxon>
        <taxon>Sordariomycetes</taxon>
        <taxon>Hypocreomycetidae</taxon>
        <taxon>Glomerellales</taxon>
        <taxon>Glomerellaceae</taxon>
        <taxon>Colletotrichum</taxon>
        <taxon>Colletotrichum acutatum species complex</taxon>
    </lineage>
</organism>
<protein>
    <submittedName>
        <fullName evidence="1">Uncharacterized protein</fullName>
    </submittedName>
</protein>
<keyword evidence="2" id="KW-1185">Reference proteome</keyword>
<proteinExistence type="predicted"/>
<feature type="non-terminal residue" evidence="1">
    <location>
        <position position="1"/>
    </location>
</feature>
<name>A0A9P7R6B6_9PEZI</name>
<dbReference type="EMBL" id="JAESDN010000004">
    <property type="protein sequence ID" value="KAG7050986.1"/>
    <property type="molecule type" value="Genomic_DNA"/>
</dbReference>
<dbReference type="Proteomes" id="UP000699042">
    <property type="component" value="Unassembled WGS sequence"/>
</dbReference>
<evidence type="ECO:0000313" key="2">
    <source>
        <dbReference type="Proteomes" id="UP000699042"/>
    </source>
</evidence>
<accession>A0A9P7R6B6</accession>
<comment type="caution">
    <text evidence="1">The sequence shown here is derived from an EMBL/GenBank/DDBJ whole genome shotgun (WGS) entry which is preliminary data.</text>
</comment>
<sequence>SKYFLPHTPPTSLPPSEVSLTQLNPFSLKPLHTESFLLPLNCPSSSSTEVVLKSFTDSGEPAYISAIASSLQADTRKPTFASGRLGSNPTRSHHTSSFRYSYLRFYNNTAVTNN</sequence>
<dbReference type="AlphaFoldDB" id="A0A9P7R6B6"/>
<gene>
    <name evidence="1" type="ORF">JMJ77_001615</name>
</gene>
<reference evidence="1" key="1">
    <citation type="submission" date="2021-05" db="EMBL/GenBank/DDBJ databases">
        <title>Comparative genomics of three Colletotrichum scovillei strains and genetic complementation revealed genes involved fungal growth and virulence on chili pepper.</title>
        <authorList>
            <person name="Hsieh D.-K."/>
            <person name="Chuang S.-C."/>
            <person name="Chen C.-Y."/>
            <person name="Chao Y.-T."/>
            <person name="Lu M.-Y.J."/>
            <person name="Lee M.-H."/>
            <person name="Shih M.-C."/>
        </authorList>
    </citation>
    <scope>NUCLEOTIDE SEQUENCE</scope>
    <source>
        <strain evidence="1">Coll-153</strain>
    </source>
</reference>
<evidence type="ECO:0000313" key="1">
    <source>
        <dbReference type="EMBL" id="KAG7050986.1"/>
    </source>
</evidence>